<protein>
    <submittedName>
        <fullName evidence="3">AEX-3 domain protein</fullName>
    </submittedName>
</protein>
<feature type="compositionally biased region" description="Polar residues" evidence="1">
    <location>
        <begin position="891"/>
        <end position="902"/>
    </location>
</feature>
<dbReference type="PANTHER" id="PTHR12296:SF31">
    <property type="entry name" value="DENN (AEX-3) DOMAIN PROTEIN (AFU_ORTHOLOGUE AFUA_6G11200)"/>
    <property type="match status" value="1"/>
</dbReference>
<dbReference type="STRING" id="41067.A0A2I2EZ37"/>
<dbReference type="Gene3D" id="3.40.50.11500">
    <property type="match status" value="1"/>
</dbReference>
<dbReference type="SMART" id="SM00800">
    <property type="entry name" value="uDENN"/>
    <property type="match status" value="1"/>
</dbReference>
<feature type="compositionally biased region" description="Polar residues" evidence="1">
    <location>
        <begin position="627"/>
        <end position="640"/>
    </location>
</feature>
<dbReference type="InterPro" id="IPR001194">
    <property type="entry name" value="cDENN_dom"/>
</dbReference>
<accession>A0A2I2EZ37</accession>
<reference evidence="3 4" key="1">
    <citation type="submission" date="2017-12" db="EMBL/GenBank/DDBJ databases">
        <authorList>
            <consortium name="DOE Joint Genome Institute"/>
            <person name="Haridas S."/>
            <person name="Kjaerbolling I."/>
            <person name="Vesth T.C."/>
            <person name="Frisvad J.C."/>
            <person name="Nybo J.L."/>
            <person name="Theobald S."/>
            <person name="Kuo A."/>
            <person name="Bowyer P."/>
            <person name="Matsuda Y."/>
            <person name="Mondo S."/>
            <person name="Lyhne E.K."/>
            <person name="Kogle M.E."/>
            <person name="Clum A."/>
            <person name="Lipzen A."/>
            <person name="Salamov A."/>
            <person name="Ngan C.Y."/>
            <person name="Daum C."/>
            <person name="Chiniquy J."/>
            <person name="Barry K."/>
            <person name="LaButti K."/>
            <person name="Simmons B.A."/>
            <person name="Magnuson J.K."/>
            <person name="Mortensen U.H."/>
            <person name="Larsen T.O."/>
            <person name="Grigoriev I.V."/>
            <person name="Baker S.E."/>
            <person name="Andersen M.R."/>
            <person name="Nordberg H.P."/>
            <person name="Cantor M.N."/>
            <person name="Hua S.X."/>
        </authorList>
    </citation>
    <scope>NUCLEOTIDE SEQUENCE [LARGE SCALE GENOMIC DNA]</scope>
    <source>
        <strain evidence="3 4">CBS 102.13</strain>
    </source>
</reference>
<dbReference type="RefSeq" id="XP_024667655.1">
    <property type="nucleotide sequence ID" value="XM_024817028.1"/>
</dbReference>
<dbReference type="AlphaFoldDB" id="A0A2I2EZ37"/>
<evidence type="ECO:0000256" key="1">
    <source>
        <dbReference type="SAM" id="MobiDB-lite"/>
    </source>
</evidence>
<keyword evidence="4" id="KW-1185">Reference proteome</keyword>
<dbReference type="PROSITE" id="PS50211">
    <property type="entry name" value="DENN"/>
    <property type="match status" value="1"/>
</dbReference>
<dbReference type="Pfam" id="PF02141">
    <property type="entry name" value="DENN"/>
    <property type="match status" value="1"/>
</dbReference>
<feature type="compositionally biased region" description="Basic and acidic residues" evidence="1">
    <location>
        <begin position="804"/>
        <end position="829"/>
    </location>
</feature>
<dbReference type="InterPro" id="IPR005113">
    <property type="entry name" value="uDENN_dom"/>
</dbReference>
<feature type="compositionally biased region" description="Low complexity" evidence="1">
    <location>
        <begin position="843"/>
        <end position="854"/>
    </location>
</feature>
<feature type="compositionally biased region" description="Basic and acidic residues" evidence="1">
    <location>
        <begin position="878"/>
        <end position="890"/>
    </location>
</feature>
<dbReference type="OrthoDB" id="6019893at2759"/>
<organism evidence="3 4">
    <name type="scientific">Aspergillus candidus</name>
    <dbReference type="NCBI Taxonomy" id="41067"/>
    <lineage>
        <taxon>Eukaryota</taxon>
        <taxon>Fungi</taxon>
        <taxon>Dikarya</taxon>
        <taxon>Ascomycota</taxon>
        <taxon>Pezizomycotina</taxon>
        <taxon>Eurotiomycetes</taxon>
        <taxon>Eurotiomycetidae</taxon>
        <taxon>Eurotiales</taxon>
        <taxon>Aspergillaceae</taxon>
        <taxon>Aspergillus</taxon>
        <taxon>Aspergillus subgen. Circumdati</taxon>
    </lineage>
</organism>
<dbReference type="Proteomes" id="UP000234585">
    <property type="component" value="Unassembled WGS sequence"/>
</dbReference>
<dbReference type="InterPro" id="IPR051696">
    <property type="entry name" value="DENN_Domain_GEFs"/>
</dbReference>
<evidence type="ECO:0000313" key="3">
    <source>
        <dbReference type="EMBL" id="PLB33643.1"/>
    </source>
</evidence>
<feature type="region of interest" description="Disordered" evidence="1">
    <location>
        <begin position="621"/>
        <end position="643"/>
    </location>
</feature>
<feature type="region of interest" description="Disordered" evidence="1">
    <location>
        <begin position="687"/>
        <end position="718"/>
    </location>
</feature>
<feature type="compositionally biased region" description="Polar residues" evidence="1">
    <location>
        <begin position="32"/>
        <end position="41"/>
    </location>
</feature>
<proteinExistence type="predicted"/>
<dbReference type="InterPro" id="IPR037516">
    <property type="entry name" value="Tripartite_DENN"/>
</dbReference>
<evidence type="ECO:0000313" key="4">
    <source>
        <dbReference type="Proteomes" id="UP000234585"/>
    </source>
</evidence>
<feature type="compositionally biased region" description="Basic and acidic residues" evidence="1">
    <location>
        <begin position="1"/>
        <end position="24"/>
    </location>
</feature>
<feature type="region of interest" description="Disordered" evidence="1">
    <location>
        <begin position="1"/>
        <end position="41"/>
    </location>
</feature>
<sequence>MSPSLRDHITRPSTRDRPVTRDQGENSLVVPSRTSSLHSRITQPIPSQMNAKPAQRTPKTLTHAYMVCGVGREPSQWVKAPAPAQGKIGHMKGAVGQFWLPEILGSSPRLEQDNEVAKSLHSAMRACFPHDVEICTGKSQPHCVHHAFVLQQDSSHTLYGIALRVWSRADEKRAETIRELRKKTESDYYDNPDETYWIPYCLSFLSRYPLYDLLGDYLRGMWIHWNKATNLFHAEEVSRILSFPAPRLNDLVRIDMKDYALCYQFPSSPTGFQNFSMWPLFNCLSIPNIVGVIEAAVSPTRRIIFVSHYSAMLTIAAETIRYCVRVYEWSGLYVPMVHARHIKELVQEPGPYILGVTAECRTLFNAPSDALVVDLDRNFVLTSSPPNVLNPGQRTKFINRLTQALNGDITPTGVPPHLRSAYAGGKLIPAGQIIVMRGEVESVQEPEWWNQDSVMGIMDHVCEKLGRNTGMKAIFGGSVKKPLMTKVSMRHLNEIVRERNQYSRDAMEAWQDFINLKGRMDTEIGKVTKRNNFLVEELETWKQQFLKFQAFAEQLTKETSELKVKIETHKRENRRLSGMIDQQKDDVARLTLRLSGTEKQRDDALEALVLQQEIAEELERERKRNQNELSSLQHTNSSLARQRDDAQRVVLHLRSLINGQSHHMEHIVRSIGSATELQELATQEAAVEKTKEVESDIETLRESTPSRPASETPTKAMPNMTPELEQHLLSMGSGSNRLARLSITDVADRYLRDKTDSISDIIRSISEQCAAAVEGLQLAQDAEDDEDSAKIERSDSRLAPSDTLDGRSTRDGSELGDGDNHSLHPDHRGSSVPPTPDLVHNRSSTSMSMMSSSTFPERSSQQYGPGEIPTRIVEDDDEHAHETDGLEDHTASGSLSKQNSENLMRASNPRMVA</sequence>
<feature type="compositionally biased region" description="Polar residues" evidence="1">
    <location>
        <begin position="702"/>
        <end position="713"/>
    </location>
</feature>
<dbReference type="GeneID" id="36524188"/>
<dbReference type="Pfam" id="PF03456">
    <property type="entry name" value="uDENN"/>
    <property type="match status" value="1"/>
</dbReference>
<feature type="domain" description="UDENN" evidence="2">
    <location>
        <begin position="82"/>
        <end position="527"/>
    </location>
</feature>
<feature type="region of interest" description="Disordered" evidence="1">
    <location>
        <begin position="779"/>
        <end position="913"/>
    </location>
</feature>
<evidence type="ECO:0000259" key="2">
    <source>
        <dbReference type="PROSITE" id="PS50211"/>
    </source>
</evidence>
<dbReference type="SMART" id="SM00799">
    <property type="entry name" value="DENN"/>
    <property type="match status" value="1"/>
</dbReference>
<feature type="compositionally biased region" description="Basic and acidic residues" evidence="1">
    <location>
        <begin position="687"/>
        <end position="701"/>
    </location>
</feature>
<name>A0A2I2EZ37_ASPCN</name>
<dbReference type="PANTHER" id="PTHR12296">
    <property type="entry name" value="DENN DOMAIN-CONTAINING PROTEIN 4"/>
    <property type="match status" value="1"/>
</dbReference>
<dbReference type="GO" id="GO:0032483">
    <property type="term" value="P:regulation of Rab protein signal transduction"/>
    <property type="evidence" value="ECO:0007669"/>
    <property type="project" value="TreeGrafter"/>
</dbReference>
<gene>
    <name evidence="3" type="ORF">BDW47DRAFT_129745</name>
</gene>
<dbReference type="GO" id="GO:0031410">
    <property type="term" value="C:cytoplasmic vesicle"/>
    <property type="evidence" value="ECO:0007669"/>
    <property type="project" value="TreeGrafter"/>
</dbReference>
<dbReference type="InterPro" id="IPR043153">
    <property type="entry name" value="DENN_C"/>
</dbReference>
<dbReference type="EMBL" id="KZ559199">
    <property type="protein sequence ID" value="PLB33643.1"/>
    <property type="molecule type" value="Genomic_DNA"/>
</dbReference>